<organism evidence="2 3">
    <name type="scientific">Phaseolus coccineus</name>
    <name type="common">Scarlet runner bean</name>
    <name type="synonym">Phaseolus multiflorus</name>
    <dbReference type="NCBI Taxonomy" id="3886"/>
    <lineage>
        <taxon>Eukaryota</taxon>
        <taxon>Viridiplantae</taxon>
        <taxon>Streptophyta</taxon>
        <taxon>Embryophyta</taxon>
        <taxon>Tracheophyta</taxon>
        <taxon>Spermatophyta</taxon>
        <taxon>Magnoliopsida</taxon>
        <taxon>eudicotyledons</taxon>
        <taxon>Gunneridae</taxon>
        <taxon>Pentapetalae</taxon>
        <taxon>rosids</taxon>
        <taxon>fabids</taxon>
        <taxon>Fabales</taxon>
        <taxon>Fabaceae</taxon>
        <taxon>Papilionoideae</taxon>
        <taxon>50 kb inversion clade</taxon>
        <taxon>NPAAA clade</taxon>
        <taxon>indigoferoid/millettioid clade</taxon>
        <taxon>Phaseoleae</taxon>
        <taxon>Phaseolus</taxon>
    </lineage>
</organism>
<proteinExistence type="predicted"/>
<dbReference type="Proteomes" id="UP001374584">
    <property type="component" value="Unassembled WGS sequence"/>
</dbReference>
<protein>
    <submittedName>
        <fullName evidence="2">Uncharacterized protein</fullName>
    </submittedName>
</protein>
<evidence type="ECO:0000313" key="2">
    <source>
        <dbReference type="EMBL" id="KAK7353247.1"/>
    </source>
</evidence>
<accession>A0AAN9MF41</accession>
<feature type="region of interest" description="Disordered" evidence="1">
    <location>
        <begin position="1"/>
        <end position="25"/>
    </location>
</feature>
<dbReference type="EMBL" id="JAYMYR010000007">
    <property type="protein sequence ID" value="KAK7353247.1"/>
    <property type="molecule type" value="Genomic_DNA"/>
</dbReference>
<sequence length="68" mass="7608">MEGERGTEETGPWHKPKEGSIFPKERSSVKQMIGIKVKEVVVDLVESTVKKASKKVWPAHEASETTDE</sequence>
<evidence type="ECO:0000313" key="3">
    <source>
        <dbReference type="Proteomes" id="UP001374584"/>
    </source>
</evidence>
<gene>
    <name evidence="2" type="ORF">VNO80_18688</name>
</gene>
<dbReference type="AlphaFoldDB" id="A0AAN9MF41"/>
<evidence type="ECO:0000256" key="1">
    <source>
        <dbReference type="SAM" id="MobiDB-lite"/>
    </source>
</evidence>
<reference evidence="2 3" key="1">
    <citation type="submission" date="2024-01" db="EMBL/GenBank/DDBJ databases">
        <title>The genomes of 5 underutilized Papilionoideae crops provide insights into root nodulation and disease resistanc.</title>
        <authorList>
            <person name="Jiang F."/>
        </authorList>
    </citation>
    <scope>NUCLEOTIDE SEQUENCE [LARGE SCALE GENOMIC DNA]</scope>
    <source>
        <strain evidence="2">JINMINGXINNONG_FW02</strain>
        <tissue evidence="2">Leaves</tissue>
    </source>
</reference>
<keyword evidence="3" id="KW-1185">Reference proteome</keyword>
<comment type="caution">
    <text evidence="2">The sequence shown here is derived from an EMBL/GenBank/DDBJ whole genome shotgun (WGS) entry which is preliminary data.</text>
</comment>
<name>A0AAN9MF41_PHACN</name>